<organism evidence="7 8">
    <name type="scientific">Perkinsus olseni</name>
    <name type="common">Perkinsus atlanticus</name>
    <dbReference type="NCBI Taxonomy" id="32597"/>
    <lineage>
        <taxon>Eukaryota</taxon>
        <taxon>Sar</taxon>
        <taxon>Alveolata</taxon>
        <taxon>Perkinsozoa</taxon>
        <taxon>Perkinsea</taxon>
        <taxon>Perkinsida</taxon>
        <taxon>Perkinsidae</taxon>
        <taxon>Perkinsus</taxon>
    </lineage>
</organism>
<evidence type="ECO:0000256" key="3">
    <source>
        <dbReference type="ARBA" id="ARBA00012146"/>
    </source>
</evidence>
<dbReference type="AlphaFoldDB" id="A0A7J6Q7F8"/>
<dbReference type="GO" id="GO:0005737">
    <property type="term" value="C:cytoplasm"/>
    <property type="evidence" value="ECO:0007669"/>
    <property type="project" value="InterPro"/>
</dbReference>
<evidence type="ECO:0000313" key="7">
    <source>
        <dbReference type="EMBL" id="KAF4704445.1"/>
    </source>
</evidence>
<evidence type="ECO:0000313" key="8">
    <source>
        <dbReference type="Proteomes" id="UP000574390"/>
    </source>
</evidence>
<evidence type="ECO:0000256" key="4">
    <source>
        <dbReference type="ARBA" id="ARBA00022723"/>
    </source>
</evidence>
<dbReference type="SUPFAM" id="SSF50324">
    <property type="entry name" value="Inorganic pyrophosphatase"/>
    <property type="match status" value="1"/>
</dbReference>
<dbReference type="InterPro" id="IPR036649">
    <property type="entry name" value="Pyrophosphatase_sf"/>
</dbReference>
<dbReference type="Pfam" id="PF00719">
    <property type="entry name" value="Pyrophosphatase"/>
    <property type="match status" value="1"/>
</dbReference>
<accession>A0A7J6Q7F8</accession>
<gene>
    <name evidence="7" type="primary">PPA2_1</name>
    <name evidence="7" type="ORF">FOZ62_004400</name>
</gene>
<keyword evidence="5" id="KW-0378">Hydrolase</keyword>
<feature type="non-terminal residue" evidence="7">
    <location>
        <position position="1"/>
    </location>
</feature>
<name>A0A7J6Q7F8_PEROL</name>
<dbReference type="GO" id="GO:0000287">
    <property type="term" value="F:magnesium ion binding"/>
    <property type="evidence" value="ECO:0007669"/>
    <property type="project" value="InterPro"/>
</dbReference>
<dbReference type="GO" id="GO:0004427">
    <property type="term" value="F:inorganic diphosphate phosphatase activity"/>
    <property type="evidence" value="ECO:0007669"/>
    <property type="project" value="UniProtKB-EC"/>
</dbReference>
<dbReference type="PANTHER" id="PTHR10286">
    <property type="entry name" value="INORGANIC PYROPHOSPHATASE"/>
    <property type="match status" value="1"/>
</dbReference>
<dbReference type="Gene3D" id="3.90.80.10">
    <property type="entry name" value="Inorganic pyrophosphatase"/>
    <property type="match status" value="1"/>
</dbReference>
<proteinExistence type="inferred from homology"/>
<keyword evidence="6" id="KW-0460">Magnesium</keyword>
<protein>
    <recommendedName>
        <fullName evidence="3">inorganic diphosphatase</fullName>
        <ecNumber evidence="3">3.6.1.1</ecNumber>
    </recommendedName>
</protein>
<evidence type="ECO:0000256" key="6">
    <source>
        <dbReference type="ARBA" id="ARBA00022842"/>
    </source>
</evidence>
<comment type="cofactor">
    <cofactor evidence="1">
        <name>Mg(2+)</name>
        <dbReference type="ChEBI" id="CHEBI:18420"/>
    </cofactor>
</comment>
<evidence type="ECO:0000256" key="2">
    <source>
        <dbReference type="ARBA" id="ARBA00006220"/>
    </source>
</evidence>
<sequence>DPSVEEEPGLYGDGDPLDLIEVGRPAVPYRTGQIINVKILGAIGLVDGGEADWKIIVISTDDPLFDQINDITELEAAYPNTVSGIREWFRWYKYPSHGVINSFMHGGQPLNRRKAISLVARTHAMWKRRFSPDPEPSEAVGMILYHAYLLGLYSCLLPAALGSLSSEQLLAVVQRALKESREHQIALLSGRESNATAWSQGYCRMVEVARELSDYGGDQGWQGSSAVALRMDEEGGEDIDAVEFFQARSTKHKRLVSMPNFSPHGYLMKATASTKRLSLVDFESGYGEIFTLTLPEGGG</sequence>
<dbReference type="Proteomes" id="UP000574390">
    <property type="component" value="Unassembled WGS sequence"/>
</dbReference>
<dbReference type="InterPro" id="IPR008162">
    <property type="entry name" value="Pyrophosphatase"/>
</dbReference>
<dbReference type="EC" id="3.6.1.1" evidence="3"/>
<keyword evidence="4" id="KW-0479">Metal-binding</keyword>
<evidence type="ECO:0000256" key="1">
    <source>
        <dbReference type="ARBA" id="ARBA00001946"/>
    </source>
</evidence>
<dbReference type="PROSITE" id="PS00387">
    <property type="entry name" value="PPASE"/>
    <property type="match status" value="1"/>
</dbReference>
<feature type="non-terminal residue" evidence="7">
    <location>
        <position position="299"/>
    </location>
</feature>
<dbReference type="GO" id="GO:0006796">
    <property type="term" value="P:phosphate-containing compound metabolic process"/>
    <property type="evidence" value="ECO:0007669"/>
    <property type="project" value="InterPro"/>
</dbReference>
<reference evidence="7 8" key="1">
    <citation type="submission" date="2020-04" db="EMBL/GenBank/DDBJ databases">
        <title>Perkinsus olseni comparative genomics.</title>
        <authorList>
            <person name="Bogema D.R."/>
        </authorList>
    </citation>
    <scope>NUCLEOTIDE SEQUENCE [LARGE SCALE GENOMIC DNA]</scope>
    <source>
        <strain evidence="7">ATCC PRA-205</strain>
    </source>
</reference>
<comment type="caution">
    <text evidence="7">The sequence shown here is derived from an EMBL/GenBank/DDBJ whole genome shotgun (WGS) entry which is preliminary data.</text>
</comment>
<evidence type="ECO:0000256" key="5">
    <source>
        <dbReference type="ARBA" id="ARBA00022801"/>
    </source>
</evidence>
<dbReference type="EMBL" id="JABANM010031511">
    <property type="protein sequence ID" value="KAF4704445.1"/>
    <property type="molecule type" value="Genomic_DNA"/>
</dbReference>
<comment type="similarity">
    <text evidence="2">Belongs to the PPase family.</text>
</comment>